<feature type="domain" description="Integrin alpha third immunoglobulin-like" evidence="17">
    <location>
        <begin position="1389"/>
        <end position="1475"/>
    </location>
</feature>
<dbReference type="SUPFAM" id="SSF69318">
    <property type="entry name" value="Integrin alpha N-terminal domain"/>
    <property type="match status" value="1"/>
</dbReference>
<evidence type="ECO:0000256" key="12">
    <source>
        <dbReference type="PROSITE-ProRule" id="PRU00803"/>
    </source>
</evidence>
<dbReference type="GO" id="GO:0007157">
    <property type="term" value="P:heterophilic cell-cell adhesion via plasma membrane cell adhesion molecules"/>
    <property type="evidence" value="ECO:0007669"/>
    <property type="project" value="UniProtKB-ARBA"/>
</dbReference>
<evidence type="ECO:0000256" key="4">
    <source>
        <dbReference type="ARBA" id="ARBA00022729"/>
    </source>
</evidence>
<keyword evidence="7 13" id="KW-1133">Transmembrane helix</keyword>
<dbReference type="PROSITE" id="PS00242">
    <property type="entry name" value="INTEGRIN_ALPHA"/>
    <property type="match status" value="1"/>
</dbReference>
<dbReference type="PANTHER" id="PTHR23220:SF133">
    <property type="entry name" value="INTEGRIN ALPHA-PS2"/>
    <property type="match status" value="1"/>
</dbReference>
<feature type="compositionally biased region" description="Polar residues" evidence="14">
    <location>
        <begin position="29"/>
        <end position="42"/>
    </location>
</feature>
<feature type="repeat" description="FG-GAP" evidence="12">
    <location>
        <begin position="491"/>
        <end position="553"/>
    </location>
</feature>
<dbReference type="OrthoDB" id="5317514at2759"/>
<dbReference type="Gene3D" id="2.130.10.130">
    <property type="entry name" value="Integrin alpha, N-terminal"/>
    <property type="match status" value="1"/>
</dbReference>
<keyword evidence="10 13" id="KW-0675">Receptor</keyword>
<comment type="caution">
    <text evidence="13">Lacks conserved residue(s) required for the propagation of feature annotation.</text>
</comment>
<dbReference type="GO" id="GO:0009897">
    <property type="term" value="C:external side of plasma membrane"/>
    <property type="evidence" value="ECO:0007669"/>
    <property type="project" value="TreeGrafter"/>
</dbReference>
<feature type="domain" description="Integrin alpha third immunoglobulin-like" evidence="17">
    <location>
        <begin position="851"/>
        <end position="951"/>
    </location>
</feature>
<evidence type="ECO:0000256" key="11">
    <source>
        <dbReference type="ARBA" id="ARBA00023180"/>
    </source>
</evidence>
<evidence type="ECO:0000256" key="6">
    <source>
        <dbReference type="ARBA" id="ARBA00022889"/>
    </source>
</evidence>
<dbReference type="PANTHER" id="PTHR23220">
    <property type="entry name" value="INTEGRIN ALPHA"/>
    <property type="match status" value="1"/>
</dbReference>
<keyword evidence="8 13" id="KW-0401">Integrin</keyword>
<feature type="region of interest" description="Disordered" evidence="14">
    <location>
        <begin position="1117"/>
        <end position="1198"/>
    </location>
</feature>
<feature type="region of interest" description="Disordered" evidence="14">
    <location>
        <begin position="1339"/>
        <end position="1398"/>
    </location>
</feature>
<feature type="region of interest" description="Disordered" evidence="14">
    <location>
        <begin position="1269"/>
        <end position="1305"/>
    </location>
</feature>
<name>W8AMY6_CERCA</name>
<dbReference type="InterPro" id="IPR013519">
    <property type="entry name" value="Int_alpha_beta-p"/>
</dbReference>
<accession>W8AMY6</accession>
<dbReference type="GO" id="GO:0048513">
    <property type="term" value="P:animal organ development"/>
    <property type="evidence" value="ECO:0007669"/>
    <property type="project" value="UniProtKB-ARBA"/>
</dbReference>
<dbReference type="GO" id="GO:0007160">
    <property type="term" value="P:cell-matrix adhesion"/>
    <property type="evidence" value="ECO:0007669"/>
    <property type="project" value="TreeGrafter"/>
</dbReference>
<dbReference type="Pfam" id="PF20805">
    <property type="entry name" value="Integrin_A_Ig_2"/>
    <property type="match status" value="1"/>
</dbReference>
<feature type="repeat" description="FG-GAP" evidence="12">
    <location>
        <begin position="80"/>
        <end position="147"/>
    </location>
</feature>
<keyword evidence="3 13" id="KW-0812">Transmembrane</keyword>
<dbReference type="Pfam" id="PF01839">
    <property type="entry name" value="FG-GAP"/>
    <property type="match status" value="2"/>
</dbReference>
<evidence type="ECO:0000256" key="10">
    <source>
        <dbReference type="ARBA" id="ARBA00023170"/>
    </source>
</evidence>
<evidence type="ECO:0000259" key="16">
    <source>
        <dbReference type="Pfam" id="PF20805"/>
    </source>
</evidence>
<comment type="subcellular location">
    <subcellularLocation>
        <location evidence="1 13">Membrane</location>
        <topology evidence="1 13">Single-pass type I membrane protein</topology>
    </subcellularLocation>
</comment>
<dbReference type="GO" id="GO:0007229">
    <property type="term" value="P:integrin-mediated signaling pathway"/>
    <property type="evidence" value="ECO:0007669"/>
    <property type="project" value="UniProtKB-KW"/>
</dbReference>
<dbReference type="Pfam" id="PF08441">
    <property type="entry name" value="Integrin_A_Ig_1"/>
    <property type="match status" value="1"/>
</dbReference>
<dbReference type="InterPro" id="IPR013517">
    <property type="entry name" value="FG-GAP"/>
</dbReference>
<dbReference type="FunFam" id="1.20.5.930:FF:000009">
    <property type="entry name" value="integrin alpha-PS2 isoform X2"/>
    <property type="match status" value="1"/>
</dbReference>
<dbReference type="InterPro" id="IPR018184">
    <property type="entry name" value="Integrin_alpha_C_CS"/>
</dbReference>
<comment type="similarity">
    <text evidence="2 13">Belongs to the integrin alpha chain family.</text>
</comment>
<feature type="compositionally biased region" description="Low complexity" evidence="14">
    <location>
        <begin position="1346"/>
        <end position="1389"/>
    </location>
</feature>
<dbReference type="Gene3D" id="1.20.5.930">
    <property type="entry name" value="Bicelle-embedded integrin alpha(iib) transmembrane segment"/>
    <property type="match status" value="1"/>
</dbReference>
<feature type="region of interest" description="Disordered" evidence="14">
    <location>
        <begin position="990"/>
        <end position="1020"/>
    </location>
</feature>
<dbReference type="InterPro" id="IPR000413">
    <property type="entry name" value="Integrin_alpha"/>
</dbReference>
<dbReference type="GO" id="GO:0008305">
    <property type="term" value="C:integrin complex"/>
    <property type="evidence" value="ECO:0007669"/>
    <property type="project" value="InterPro"/>
</dbReference>
<evidence type="ECO:0000256" key="13">
    <source>
        <dbReference type="RuleBase" id="RU003762"/>
    </source>
</evidence>
<evidence type="ECO:0000256" key="9">
    <source>
        <dbReference type="ARBA" id="ARBA00023136"/>
    </source>
</evidence>
<evidence type="ECO:0000256" key="14">
    <source>
        <dbReference type="SAM" id="MobiDB-lite"/>
    </source>
</evidence>
<feature type="transmembrane region" description="Helical" evidence="13">
    <location>
        <begin position="1501"/>
        <end position="1523"/>
    </location>
</feature>
<feature type="compositionally biased region" description="Low complexity" evidence="14">
    <location>
        <begin position="1121"/>
        <end position="1133"/>
    </location>
</feature>
<organism evidence="18">
    <name type="scientific">Ceratitis capitata</name>
    <name type="common">Mediterranean fruit fly</name>
    <name type="synonym">Tephritis capitata</name>
    <dbReference type="NCBI Taxonomy" id="7213"/>
    <lineage>
        <taxon>Eukaryota</taxon>
        <taxon>Metazoa</taxon>
        <taxon>Ecdysozoa</taxon>
        <taxon>Arthropoda</taxon>
        <taxon>Hexapoda</taxon>
        <taxon>Insecta</taxon>
        <taxon>Pterygota</taxon>
        <taxon>Neoptera</taxon>
        <taxon>Endopterygota</taxon>
        <taxon>Diptera</taxon>
        <taxon>Brachycera</taxon>
        <taxon>Muscomorpha</taxon>
        <taxon>Tephritoidea</taxon>
        <taxon>Tephritidae</taxon>
        <taxon>Ceratitis</taxon>
        <taxon>Ceratitis</taxon>
    </lineage>
</organism>
<feature type="domain" description="Integrin alpha second immunoglobulin-like" evidence="16">
    <location>
        <begin position="700"/>
        <end position="834"/>
    </location>
</feature>
<evidence type="ECO:0000313" key="18">
    <source>
        <dbReference type="EMBL" id="JAB87367.1"/>
    </source>
</evidence>
<protein>
    <submittedName>
        <fullName evidence="18">Integrin alpha-PS2</fullName>
    </submittedName>
</protein>
<dbReference type="InterPro" id="IPR013649">
    <property type="entry name" value="Integrin_alpha_Ig-like_1"/>
</dbReference>
<dbReference type="InterPro" id="IPR048286">
    <property type="entry name" value="Integrin_alpha_Ig-like_3"/>
</dbReference>
<keyword evidence="4" id="KW-0732">Signal</keyword>
<feature type="non-terminal residue" evidence="18">
    <location>
        <position position="1"/>
    </location>
</feature>
<feature type="compositionally biased region" description="Polar residues" evidence="14">
    <location>
        <begin position="1155"/>
        <end position="1182"/>
    </location>
</feature>
<dbReference type="InterPro" id="IPR028994">
    <property type="entry name" value="Integrin_alpha_N"/>
</dbReference>
<gene>
    <name evidence="18" type="primary">ITA2</name>
</gene>
<evidence type="ECO:0000256" key="8">
    <source>
        <dbReference type="ARBA" id="ARBA00023037"/>
    </source>
</evidence>
<evidence type="ECO:0000259" key="15">
    <source>
        <dbReference type="Pfam" id="PF08441"/>
    </source>
</evidence>
<evidence type="ECO:0000256" key="1">
    <source>
        <dbReference type="ARBA" id="ARBA00004479"/>
    </source>
</evidence>
<dbReference type="GO" id="GO:0033627">
    <property type="term" value="P:cell adhesion mediated by integrin"/>
    <property type="evidence" value="ECO:0007669"/>
    <property type="project" value="TreeGrafter"/>
</dbReference>
<dbReference type="PRINTS" id="PR01185">
    <property type="entry name" value="INTEGRINA"/>
</dbReference>
<evidence type="ECO:0000256" key="7">
    <source>
        <dbReference type="ARBA" id="ARBA00022989"/>
    </source>
</evidence>
<keyword evidence="5" id="KW-0677">Repeat</keyword>
<dbReference type="Gene3D" id="2.60.40.1460">
    <property type="entry name" value="Integrin domains. Chain A, domain 2"/>
    <property type="match status" value="1"/>
</dbReference>
<feature type="region of interest" description="Disordered" evidence="14">
    <location>
        <begin position="1"/>
        <end position="44"/>
    </location>
</feature>
<feature type="region of interest" description="Disordered" evidence="14">
    <location>
        <begin position="1047"/>
        <end position="1071"/>
    </location>
</feature>
<dbReference type="Gene3D" id="2.60.40.1530">
    <property type="entry name" value="ntegrin, alpha v. Chain A, domain 4"/>
    <property type="match status" value="2"/>
</dbReference>
<feature type="domain" description="Integrin alpha first immunoglubulin-like" evidence="15">
    <location>
        <begin position="538"/>
        <end position="699"/>
    </location>
</feature>
<dbReference type="GO" id="GO:0005178">
    <property type="term" value="F:integrin binding"/>
    <property type="evidence" value="ECO:0007669"/>
    <property type="project" value="TreeGrafter"/>
</dbReference>
<dbReference type="Pfam" id="PF20806">
    <property type="entry name" value="Integrin_A_Ig_3"/>
    <property type="match status" value="2"/>
</dbReference>
<feature type="compositionally biased region" description="Low complexity" evidence="14">
    <location>
        <begin position="1055"/>
        <end position="1064"/>
    </location>
</feature>
<evidence type="ECO:0000256" key="2">
    <source>
        <dbReference type="ARBA" id="ARBA00008054"/>
    </source>
</evidence>
<proteinExistence type="evidence at transcript level"/>
<dbReference type="SMART" id="SM00191">
    <property type="entry name" value="Int_alpha"/>
    <property type="match status" value="5"/>
</dbReference>
<feature type="compositionally biased region" description="Basic and acidic residues" evidence="14">
    <location>
        <begin position="997"/>
        <end position="1010"/>
    </location>
</feature>
<feature type="repeat" description="FG-GAP" evidence="12">
    <location>
        <begin position="307"/>
        <end position="358"/>
    </location>
</feature>
<evidence type="ECO:0000256" key="3">
    <source>
        <dbReference type="ARBA" id="ARBA00022692"/>
    </source>
</evidence>
<feature type="compositionally biased region" description="Polar residues" evidence="14">
    <location>
        <begin position="1280"/>
        <end position="1289"/>
    </location>
</feature>
<sequence length="1553" mass="171002">TQQHKNTTANKMQLSTTKPRQRERHLPPASNTPKHTQTTSDSAYAPSSGINTNYYYSRLPLLLLLMLLWASASHAYNIDLPSYTRHVREPNTMFGFSIALHKGYSGYAQTNSLIVGAPKFDTSSYQQGVVEAGAVFQCGMNDGDCNLVKFDSSGNHRNTFGDVIERKSYQWLGATVATSRDNDLIVACAPRYVFHTMTPNKSLRYDPVGTCFTSRNLTHFNEVSPCRTNNWGYHRQGSCQAGFSAAASTRGDRLYIGAPGSWYWQGQAYSISPDATFPYKPPFYQPFGTGGQTYSYDVTRPENQVYSTAESSSQDDDSYLGYSMVTGDFDGDRIEDIAIGMPRGAGLLGKIVVNHWNMSNIFNFTGHQIGEYFGYALATCDVDGNGLDDLIIGAPMYSEQGNVEGKYDVGRVYILLQKESGERWPIEHIRDGYNSKGRFGLALTTLGDINRDGFGDFAVGAPYDGPEGRGVVYIFHGSANGPLLKPSQIIKSEDIVEGAPYPRTFGFSLSGGLDMDGNTYPDLAVGAYASDQVFIFKSRPVAAVNAMTSFVNQSKLISLDDRRCQTVRDGKRVPCTEIMTCWSYTGEYLPGSLEFEVSWVLDAKKPKKPRMFFLLDEGKNIRNLSISLQYGKTYCRNETVYLVDNVQDKLTPLEVEMRYDLRSRRGFAPVIRRRRDALEPVIDQNREIILRDAINIQKNCGLDNICVPDLQLDIITVDKYLHGSHKPLIVEVTITNRNEDAFESAFYMLMPKDLDFIKIENLVEKGDTPITCSAPSESNNYTLKCDLGNPLQGQKFAKFNVIMLPSQRFGMAPSYHFYMEANSTNAEIDGNQRDNVVIKNIDIWVETDLVIEGASLPDFQLYKASDYLAVENATKEEDLGPQVVHLYNIRNNGPSYIEEAVILIHYPNETAGGDLLMYMLNQPETHGNIVCDPHLAVNPLRLKLDNNLMYKSYLRERGVIFSTETSSSSSSSSGSPVYIEKANGSSAAGTAVTIGRGTKELSAEEKKRLELEDEQEIPGDASATHIQRAQEAAASSSGYGATGYGGGAGAGSGGSYEWSSSSSLSGGGGAGAHGPTVIVRTKNTTTSYDASGRPYVVESSTEYSTNLDRAAQYYAQPTHNQQQHQQHQQQQQHSANYQQAGGFVRSDNRHGNHEGAQSTRGHIQMAGSGSQPEQSMYANYQGSSGGAYRPNQQQQHLQHGVYQPYDARRGSVASTSTGYNTNNNYNNFGSGGVIGGRGFDKVNPQGQGFQAGVLDLGTMHRDNVDNELRQHDGQFGDNGGSSYSYQQPYTRRVRSPAGNKPYYGMENEDYYDEEAVQQQPSRHQHTAQHQTYARNVYPAQGQQPHSASYQQSQSSSSSSSSSGNAGSYQKSASSSSTSSSSSSSSSSSARLQQNDAGAEAGELTQVDWVSPCKAATCQTLRCVAKNLAKDEGVWVAIRMRTVAKTMEKLSGNLPLTVSTMAAANVTRLPYIGEPKVPIIKTHEIFYKAEPEPIPVPDVVPLWVVVLAACAGALILLLLVYLLYKCGFFNRNRPRDHSMERQPLRNGYHGDEHL</sequence>
<evidence type="ECO:0000259" key="17">
    <source>
        <dbReference type="Pfam" id="PF20806"/>
    </source>
</evidence>
<dbReference type="InterPro" id="IPR048285">
    <property type="entry name" value="Integrin_alpha_Ig-like_2"/>
</dbReference>
<keyword evidence="11" id="KW-0325">Glycoprotein</keyword>
<feature type="repeat" description="FG-GAP" evidence="12">
    <location>
        <begin position="227"/>
        <end position="280"/>
    </location>
</feature>
<keyword evidence="6 13" id="KW-0130">Cell adhesion</keyword>
<feature type="repeat" description="FG-GAP" evidence="12">
    <location>
        <begin position="359"/>
        <end position="424"/>
    </location>
</feature>
<keyword evidence="9 13" id="KW-0472">Membrane</keyword>
<dbReference type="SUPFAM" id="SSF69179">
    <property type="entry name" value="Integrin domains"/>
    <property type="match status" value="3"/>
</dbReference>
<reference evidence="18" key="1">
    <citation type="submission" date="2013-07" db="EMBL/GenBank/DDBJ databases">
        <authorList>
            <person name="Geib S."/>
        </authorList>
    </citation>
    <scope>NUCLEOTIDE SEQUENCE</scope>
</reference>
<feature type="compositionally biased region" description="Polar residues" evidence="14">
    <location>
        <begin position="1"/>
        <end position="18"/>
    </location>
</feature>
<dbReference type="GO" id="GO:0048468">
    <property type="term" value="P:cell development"/>
    <property type="evidence" value="ECO:0007669"/>
    <property type="project" value="UniProtKB-ARBA"/>
</dbReference>
<dbReference type="InterPro" id="IPR032695">
    <property type="entry name" value="Integrin_dom_sf"/>
</dbReference>
<dbReference type="PROSITE" id="PS51470">
    <property type="entry name" value="FG_GAP"/>
    <property type="match status" value="6"/>
</dbReference>
<feature type="repeat" description="FG-GAP" evidence="12">
    <location>
        <begin position="426"/>
        <end position="484"/>
    </location>
</feature>
<dbReference type="Gene3D" id="2.60.40.1510">
    <property type="entry name" value="ntegrin, alpha v. Chain A, domain 3"/>
    <property type="match status" value="1"/>
</dbReference>
<reference evidence="18" key="2">
    <citation type="journal article" date="2014" name="BMC Genomics">
        <title>A genomic perspective to assessing quality of mass-reared SIT flies used in Mediterranean fruit fly (Ceratitis capitata) eradication in California.</title>
        <authorList>
            <person name="Calla B."/>
            <person name="Hall B."/>
            <person name="Hou S."/>
            <person name="Geib S.M."/>
        </authorList>
    </citation>
    <scope>NUCLEOTIDE SEQUENCE</scope>
</reference>
<feature type="transmembrane region" description="Helical" evidence="13">
    <location>
        <begin position="59"/>
        <end position="76"/>
    </location>
</feature>
<dbReference type="EMBL" id="GAMC01019188">
    <property type="protein sequence ID" value="JAB87367.1"/>
    <property type="molecule type" value="mRNA"/>
</dbReference>
<evidence type="ECO:0000256" key="5">
    <source>
        <dbReference type="ARBA" id="ARBA00022737"/>
    </source>
</evidence>